<accession>A0A261FNL6</accession>
<dbReference type="InterPro" id="IPR026345">
    <property type="entry name" value="Adh_isopep-form_adh_dom"/>
</dbReference>
<dbReference type="Pfam" id="PF16364">
    <property type="entry name" value="Antigen_C"/>
    <property type="match status" value="1"/>
</dbReference>
<feature type="domain" description="Cell surface antigen C-terminal" evidence="3">
    <location>
        <begin position="1395"/>
        <end position="1566"/>
    </location>
</feature>
<feature type="compositionally biased region" description="Low complexity" evidence="1">
    <location>
        <begin position="659"/>
        <end position="672"/>
    </location>
</feature>
<name>A0A261FNL6_9BIFI</name>
<dbReference type="NCBIfam" id="TIGR04228">
    <property type="entry name" value="isopep_sspB_C2"/>
    <property type="match status" value="1"/>
</dbReference>
<feature type="domain" description="Adhesin isopeptide-forming adherence" evidence="4">
    <location>
        <begin position="1210"/>
        <end position="1391"/>
    </location>
</feature>
<keyword evidence="2" id="KW-0812">Transmembrane</keyword>
<dbReference type="Proteomes" id="UP000216352">
    <property type="component" value="Unassembled WGS sequence"/>
</dbReference>
<keyword evidence="2" id="KW-0472">Membrane</keyword>
<feature type="domain" description="Adhesin isopeptide-forming adherence" evidence="4">
    <location>
        <begin position="1057"/>
        <end position="1203"/>
    </location>
</feature>
<dbReference type="EMBL" id="MWWX01000013">
    <property type="protein sequence ID" value="OZG60729.1"/>
    <property type="molecule type" value="Genomic_DNA"/>
</dbReference>
<dbReference type="Gene3D" id="2.60.40.740">
    <property type="match status" value="5"/>
</dbReference>
<reference evidence="5 6" key="1">
    <citation type="journal article" date="2017" name="BMC Genomics">
        <title>Comparative genomic and phylogenomic analyses of the Bifidobacteriaceae family.</title>
        <authorList>
            <person name="Lugli G.A."/>
            <person name="Milani C."/>
            <person name="Turroni F."/>
            <person name="Duranti S."/>
            <person name="Mancabelli L."/>
            <person name="Mangifesta M."/>
            <person name="Ferrario C."/>
            <person name="Modesto M."/>
            <person name="Mattarelli P."/>
            <person name="Jiri K."/>
            <person name="van Sinderen D."/>
            <person name="Ventura M."/>
        </authorList>
    </citation>
    <scope>NUCLEOTIDE SEQUENCE [LARGE SCALE GENOMIC DNA]</scope>
    <source>
        <strain evidence="5 6">DSM 28807</strain>
    </source>
</reference>
<dbReference type="RefSeq" id="WP_083570380.1">
    <property type="nucleotide sequence ID" value="NZ_BDIS01000035.1"/>
</dbReference>
<protein>
    <submittedName>
        <fullName evidence="5">Peptidase</fullName>
    </submittedName>
</protein>
<feature type="transmembrane region" description="Helical" evidence="2">
    <location>
        <begin position="1748"/>
        <end position="1770"/>
    </location>
</feature>
<evidence type="ECO:0000313" key="6">
    <source>
        <dbReference type="Proteomes" id="UP000216352"/>
    </source>
</evidence>
<keyword evidence="6" id="KW-1185">Reference proteome</keyword>
<dbReference type="InterPro" id="IPR032300">
    <property type="entry name" value="Antigen_C"/>
</dbReference>
<organism evidence="5 6">
    <name type="scientific">Bifidobacterium lemurum</name>
    <dbReference type="NCBI Taxonomy" id="1603886"/>
    <lineage>
        <taxon>Bacteria</taxon>
        <taxon>Bacillati</taxon>
        <taxon>Actinomycetota</taxon>
        <taxon>Actinomycetes</taxon>
        <taxon>Bifidobacteriales</taxon>
        <taxon>Bifidobacteriaceae</taxon>
        <taxon>Bifidobacterium</taxon>
    </lineage>
</organism>
<feature type="region of interest" description="Disordered" evidence="1">
    <location>
        <begin position="1195"/>
        <end position="1229"/>
    </location>
</feature>
<dbReference type="Pfam" id="PF17998">
    <property type="entry name" value="AgI_II_C2"/>
    <property type="match status" value="2"/>
</dbReference>
<comment type="caution">
    <text evidence="5">The sequence shown here is derived from an EMBL/GenBank/DDBJ whole genome shotgun (WGS) entry which is preliminary data.</text>
</comment>
<gene>
    <name evidence="5" type="ORF">BLEM_1698</name>
</gene>
<keyword evidence="2" id="KW-1133">Transmembrane helix</keyword>
<dbReference type="STRING" id="1603886.GCA_001895165_02270"/>
<evidence type="ECO:0000259" key="3">
    <source>
        <dbReference type="Pfam" id="PF16364"/>
    </source>
</evidence>
<evidence type="ECO:0000256" key="2">
    <source>
        <dbReference type="SAM" id="Phobius"/>
    </source>
</evidence>
<evidence type="ECO:0000313" key="5">
    <source>
        <dbReference type="EMBL" id="OZG60729.1"/>
    </source>
</evidence>
<dbReference type="OrthoDB" id="3222861at2"/>
<evidence type="ECO:0000256" key="1">
    <source>
        <dbReference type="SAM" id="MobiDB-lite"/>
    </source>
</evidence>
<proteinExistence type="predicted"/>
<evidence type="ECO:0000259" key="4">
    <source>
        <dbReference type="Pfam" id="PF17998"/>
    </source>
</evidence>
<sequence>MSFDLFDRRSGGHGLDGGCVRKGGRKALAVLAALATLAAGGLTAQTALADGGGGNRPGTGGGGGAAAQFWQYKDDETGSWGPATDVQSVAKAMAAAGVSIIDSGGQYNGWEKAQGALDDARAECEANFAKNHPGEADAQCRVVAVGAVAGAGGTATDVWNGSGIYDVQTWRDNWNKYVAPNTYHYAGTFEYKTSYPFEEDASKSVDSIMEDNISSTASIVVIVLDKYQPAQPNYDLSISTQASGTTTKAGDTGEVSDTITLSNNGSSIVENVSGTSTLHWRGVDGTTKSVTKTWTSANNSSTQTKFSYRDLDASWTSWPSGDYYFDTHADKQGKMAAAVDHWGQNDPAEKWNAPTIPTPVKTLTNAAGDQVTDANNQIASGSLYTAHIKAHSSGSQHFWLYDIIDVSSQQVVIGGTDADDVSQVSVTDETGATVAADISVDDSQSGKRIVKAYVKNAASRWYTLNVPQSAKPTGSDYTIPDDSKACYTGDDQTCQTGDSREVGKVTPSPDKVWVLDADGALHAEDPNHTNDQGSDNRTFVTGDAIGSVVNGEIPAHLLNPLTSYSITDDWSASADWIDWDHQDQVRVYVDGKDRTDQFDITVDTKAHTTTAKAKATFLLGTALKTSASKVKLYLGGYVKSAPNADYAADEKQLTNAGSETWNNETTPTNEPPVFVRNPKPDKAWSVDQGVAGQVSDPDWSNSVSADGKTFVQQDTFAVTVNGTLPKNLAKNMSSYELGDDFSSSVKYIDLDQASVKVTIDGQDSTSLFDVHRDNSRVWVTAKADLLADTYNKAADREVRLTISGAFRADVVEPGQTVTVPNSGWEKWNDQTVPSNTPEVKEWSPNPDKSWIRYSGGQWHAVIDPDETNKTGADTLKFLDGDQVGSVVNGVLAANLAKVEKIELADDYADADYIFDATGDVSRIRVYEATASTDTGSSVADIINTGTDVTDRFTIRVDGTRITATANADYMAEQVELAQPKQITLFVPGVVNFADGAGASQVLEDHGKQAGDELTFCDDADGVKLTNSGSQTVNNETVGTNEPHICGYIPPVKKKVVAEKSQGGKQEDIDGKVVYPGERVEYQLDLQPKLPSDLSTEVESVSFHDQMSEYGTPSKQTLEMWDLNTGDVIDADRYQIEWDDEAHSFTLTVTDQELIGQWRKAGNPRLRLKFEFVVSEDAPADKTIDNRWELTVNNSVTPSNKVTNLPPDFDPSKDDTQSDEQGDPSVSIDGKTMLLTNAGNYVVTLDLTQKDTAYKVWKAGIVDDYDQEYVTVNEQDIEVLSASGEDVTDKFNVAIIDGVAYVFARTVDTPIPATGETVPGDPQPTDLKAYAESDSYDPLADPSIDQTLLGQTYQVVLPFVVSKVDDGYTVVNEATQVLNDQRKTTNQVSNPLRPINPSKDVVVSVDGDSVDGHSIWLDRLFLYRLDSSVLPVDRAYPEVTDWSITDPFDVEHDEYQGAWAAYLARDLYKDGEVIAKAGEKVAGTGFDSTKFGGDLFEAVWDEETGTFTVSATDLYKSLVSADTEHEAAWYAFPLMRRIALGTDIENDFVETINGVERPSNVVRTNTPDTAPSIHIEKFDEESGWPDGDRDDTKDALELGSKDEEKTIVFRITNTSAVDPDTGDGAWYLAKDLDLTDETVAGDGEVVDLEYPDDWSTRVLKPGDSVDVKGTLKGVTDKHTDRAQVTGVPLFECPATTDPLDPDSDDATSDADAAETVEIEGRLMCADTSVTSNTDDWSAKVKPPLADTGLAIGGVVVAAILIAGAGLGLLAVRRRDTGSQARHSA</sequence>
<feature type="region of interest" description="Disordered" evidence="1">
    <location>
        <begin position="656"/>
        <end position="675"/>
    </location>
</feature>